<reference evidence="9" key="1">
    <citation type="journal article" date="2014" name="Int. J. Syst. Evol. Microbiol.">
        <title>Complete genome sequence of Corynebacterium casei LMG S-19264T (=DSM 44701T), isolated from a smear-ripened cheese.</title>
        <authorList>
            <consortium name="US DOE Joint Genome Institute (JGI-PGF)"/>
            <person name="Walter F."/>
            <person name="Albersmeier A."/>
            <person name="Kalinowski J."/>
            <person name="Ruckert C."/>
        </authorList>
    </citation>
    <scope>NUCLEOTIDE SEQUENCE</scope>
    <source>
        <strain evidence="9">CGMCC 1.15493</strain>
    </source>
</reference>
<reference evidence="9" key="2">
    <citation type="submission" date="2020-09" db="EMBL/GenBank/DDBJ databases">
        <authorList>
            <person name="Sun Q."/>
            <person name="Zhou Y."/>
        </authorList>
    </citation>
    <scope>NUCLEOTIDE SEQUENCE</scope>
    <source>
        <strain evidence="9">CGMCC 1.15493</strain>
    </source>
</reference>
<accession>A0A916YEH7</accession>
<evidence type="ECO:0000256" key="6">
    <source>
        <dbReference type="PIRSR" id="PIRSR000138-1"/>
    </source>
</evidence>
<dbReference type="PROSITE" id="PS00557">
    <property type="entry name" value="FMN_HYDROXY_ACID_DH_1"/>
    <property type="match status" value="1"/>
</dbReference>
<dbReference type="FunFam" id="3.20.20.70:FF:000029">
    <property type="entry name" value="L-lactate dehydrogenase"/>
    <property type="match status" value="1"/>
</dbReference>
<evidence type="ECO:0000313" key="10">
    <source>
        <dbReference type="Proteomes" id="UP000613160"/>
    </source>
</evidence>
<dbReference type="PANTHER" id="PTHR10578:SF107">
    <property type="entry name" value="2-HYDROXYACID OXIDASE 1"/>
    <property type="match status" value="1"/>
</dbReference>
<feature type="binding site" evidence="7">
    <location>
        <begin position="332"/>
        <end position="333"/>
    </location>
    <ligand>
        <name>FMN</name>
        <dbReference type="ChEBI" id="CHEBI:58210"/>
    </ligand>
</feature>
<feature type="binding site" evidence="7">
    <location>
        <position position="278"/>
    </location>
    <ligand>
        <name>glyoxylate</name>
        <dbReference type="ChEBI" id="CHEBI:36655"/>
    </ligand>
</feature>
<comment type="caution">
    <text evidence="9">The sequence shown here is derived from an EMBL/GenBank/DDBJ whole genome shotgun (WGS) entry which is preliminary data.</text>
</comment>
<dbReference type="RefSeq" id="WP_244640493.1">
    <property type="nucleotide sequence ID" value="NZ_BMJJ01000018.1"/>
</dbReference>
<feature type="binding site" evidence="7">
    <location>
        <position position="158"/>
    </location>
    <ligand>
        <name>FMN</name>
        <dbReference type="ChEBI" id="CHEBI:58210"/>
    </ligand>
</feature>
<feature type="binding site" evidence="7">
    <location>
        <position position="26"/>
    </location>
    <ligand>
        <name>glyoxylate</name>
        <dbReference type="ChEBI" id="CHEBI:36655"/>
    </ligand>
</feature>
<dbReference type="InterPro" id="IPR037396">
    <property type="entry name" value="FMN_HAD"/>
</dbReference>
<proteinExistence type="inferred from homology"/>
<dbReference type="Gene3D" id="3.20.20.70">
    <property type="entry name" value="Aldolase class I"/>
    <property type="match status" value="1"/>
</dbReference>
<keyword evidence="3 7" id="KW-0288">FMN</keyword>
<dbReference type="PANTHER" id="PTHR10578">
    <property type="entry name" value="S -2-HYDROXY-ACID OXIDASE-RELATED"/>
    <property type="match status" value="1"/>
</dbReference>
<gene>
    <name evidence="9" type="ORF">GCM10011335_50480</name>
</gene>
<dbReference type="AlphaFoldDB" id="A0A916YEH7"/>
<evidence type="ECO:0000256" key="7">
    <source>
        <dbReference type="PIRSR" id="PIRSR000138-2"/>
    </source>
</evidence>
<dbReference type="InterPro" id="IPR008259">
    <property type="entry name" value="FMN_hydac_DH_AS"/>
</dbReference>
<dbReference type="GO" id="GO:0010181">
    <property type="term" value="F:FMN binding"/>
    <property type="evidence" value="ECO:0007669"/>
    <property type="project" value="InterPro"/>
</dbReference>
<dbReference type="GO" id="GO:0005886">
    <property type="term" value="C:plasma membrane"/>
    <property type="evidence" value="ECO:0007669"/>
    <property type="project" value="TreeGrafter"/>
</dbReference>
<dbReference type="CDD" id="cd02809">
    <property type="entry name" value="alpha_hydroxyacid_oxid_FMN"/>
    <property type="match status" value="1"/>
</dbReference>
<feature type="binding site" evidence="7">
    <location>
        <position position="132"/>
    </location>
    <ligand>
        <name>glyoxylate</name>
        <dbReference type="ChEBI" id="CHEBI:36655"/>
    </ligand>
</feature>
<feature type="domain" description="FMN hydroxy acid dehydrogenase" evidence="8">
    <location>
        <begin position="1"/>
        <end position="383"/>
    </location>
</feature>
<evidence type="ECO:0000256" key="4">
    <source>
        <dbReference type="ARBA" id="ARBA00023002"/>
    </source>
</evidence>
<sequence length="385" mass="40568">MTLTFASIGDARLAAKRRLPKIFFDYIDGGSSAEETLAASTGDFSRWQLEQRVLAGVQPRKLATDFLGRRNALPFMLGPVGFLGLFAGKGEILAARAAHAADIPTCLSNFSIASLADLRQAGCDGPLHFQLYVLKDRGLAETFVAAAEVAGVDTLFLTVDTAVTGVRERDARNGFRAVTRIGPRMGFGMALRPAWCLDMLRAGKPGVGAVRGQTEFGAGILEQAATLSRLIDPALSWGDVAWLRRRWTGRLVIKGILHADDALRARDAGADAIVVSNHGGRQLDGAPSTIAVLPEIVDALAGDMEVLIDGGFRRGTDIIKAIALGASGVLLGRATAFAVAAGGEAGVARAIDLLRGEIDVTLALMGLSSVDELKAKGRGVLRKSR</sequence>
<keyword evidence="2 7" id="KW-0285">Flavoprotein</keyword>
<keyword evidence="10" id="KW-1185">Reference proteome</keyword>
<evidence type="ECO:0000256" key="3">
    <source>
        <dbReference type="ARBA" id="ARBA00022643"/>
    </source>
</evidence>
<organism evidence="9 10">
    <name type="scientific">Aureimonas glaciei</name>
    <dbReference type="NCBI Taxonomy" id="1776957"/>
    <lineage>
        <taxon>Bacteria</taxon>
        <taxon>Pseudomonadati</taxon>
        <taxon>Pseudomonadota</taxon>
        <taxon>Alphaproteobacteria</taxon>
        <taxon>Hyphomicrobiales</taxon>
        <taxon>Aurantimonadaceae</taxon>
        <taxon>Aureimonas</taxon>
    </lineage>
</organism>
<dbReference type="SUPFAM" id="SSF51395">
    <property type="entry name" value="FMN-linked oxidoreductases"/>
    <property type="match status" value="1"/>
</dbReference>
<dbReference type="Pfam" id="PF01070">
    <property type="entry name" value="FMN_dh"/>
    <property type="match status" value="1"/>
</dbReference>
<comment type="cofactor">
    <cofactor evidence="1">
        <name>FMN</name>
        <dbReference type="ChEBI" id="CHEBI:58210"/>
    </cofactor>
</comment>
<dbReference type="Proteomes" id="UP000613160">
    <property type="component" value="Unassembled WGS sequence"/>
</dbReference>
<feature type="binding site" evidence="7">
    <location>
        <begin position="309"/>
        <end position="313"/>
    </location>
    <ligand>
        <name>FMN</name>
        <dbReference type="ChEBI" id="CHEBI:58210"/>
    </ligand>
</feature>
<dbReference type="InterPro" id="IPR012133">
    <property type="entry name" value="Alpha-hydoxy_acid_DH_FMN"/>
</dbReference>
<dbReference type="GO" id="GO:0004459">
    <property type="term" value="F:L-lactate dehydrogenase (NAD+) activity"/>
    <property type="evidence" value="ECO:0007669"/>
    <property type="project" value="TreeGrafter"/>
</dbReference>
<evidence type="ECO:0000313" key="9">
    <source>
        <dbReference type="EMBL" id="GGD41717.1"/>
    </source>
</evidence>
<name>A0A916YEH7_9HYPH</name>
<dbReference type="PROSITE" id="PS51349">
    <property type="entry name" value="FMN_HYDROXY_ACID_DH_2"/>
    <property type="match status" value="1"/>
</dbReference>
<feature type="active site" description="Proton acceptor" evidence="6">
    <location>
        <position position="278"/>
    </location>
</feature>
<feature type="binding site" evidence="7">
    <location>
        <begin position="79"/>
        <end position="81"/>
    </location>
    <ligand>
        <name>FMN</name>
        <dbReference type="ChEBI" id="CHEBI:58210"/>
    </ligand>
</feature>
<dbReference type="PIRSF" id="PIRSF000138">
    <property type="entry name" value="Al-hdrx_acd_dh"/>
    <property type="match status" value="1"/>
</dbReference>
<dbReference type="EMBL" id="BMJJ01000018">
    <property type="protein sequence ID" value="GGD41717.1"/>
    <property type="molecule type" value="Genomic_DNA"/>
</dbReference>
<protein>
    <submittedName>
        <fullName evidence="9">Alpha-hydroxy-acid oxidizing enzyme</fullName>
    </submittedName>
</protein>
<evidence type="ECO:0000256" key="5">
    <source>
        <dbReference type="ARBA" id="ARBA00024042"/>
    </source>
</evidence>
<comment type="similarity">
    <text evidence="5">Belongs to the FMN-dependent alpha-hydroxy acid dehydrogenase family.</text>
</comment>
<feature type="binding site" evidence="7">
    <location>
        <position position="108"/>
    </location>
    <ligand>
        <name>FMN</name>
        <dbReference type="ChEBI" id="CHEBI:58210"/>
    </ligand>
</feature>
<feature type="binding site" evidence="7">
    <location>
        <position position="167"/>
    </location>
    <ligand>
        <name>glyoxylate</name>
        <dbReference type="ChEBI" id="CHEBI:36655"/>
    </ligand>
</feature>
<feature type="binding site" evidence="7">
    <location>
        <position position="254"/>
    </location>
    <ligand>
        <name>FMN</name>
        <dbReference type="ChEBI" id="CHEBI:58210"/>
    </ligand>
</feature>
<dbReference type="InterPro" id="IPR013785">
    <property type="entry name" value="Aldolase_TIM"/>
</dbReference>
<evidence type="ECO:0000256" key="2">
    <source>
        <dbReference type="ARBA" id="ARBA00022630"/>
    </source>
</evidence>
<feature type="binding site" evidence="7">
    <location>
        <position position="281"/>
    </location>
    <ligand>
        <name>glyoxylate</name>
        <dbReference type="ChEBI" id="CHEBI:36655"/>
    </ligand>
</feature>
<evidence type="ECO:0000256" key="1">
    <source>
        <dbReference type="ARBA" id="ARBA00001917"/>
    </source>
</evidence>
<evidence type="ECO:0000259" key="8">
    <source>
        <dbReference type="PROSITE" id="PS51349"/>
    </source>
</evidence>
<feature type="binding site" evidence="7">
    <location>
        <position position="276"/>
    </location>
    <ligand>
        <name>FMN</name>
        <dbReference type="ChEBI" id="CHEBI:58210"/>
    </ligand>
</feature>
<feature type="binding site" evidence="7">
    <location>
        <position position="130"/>
    </location>
    <ligand>
        <name>FMN</name>
        <dbReference type="ChEBI" id="CHEBI:58210"/>
    </ligand>
</feature>
<dbReference type="InterPro" id="IPR000262">
    <property type="entry name" value="FMN-dep_DH"/>
</dbReference>
<dbReference type="GO" id="GO:0009060">
    <property type="term" value="P:aerobic respiration"/>
    <property type="evidence" value="ECO:0007669"/>
    <property type="project" value="TreeGrafter"/>
</dbReference>
<keyword evidence="4" id="KW-0560">Oxidoreductase</keyword>